<protein>
    <recommendedName>
        <fullName evidence="3">Leucine-rich repeat containing protein</fullName>
    </recommendedName>
</protein>
<organism evidence="1 2">
    <name type="scientific">Entamoeba histolytica</name>
    <dbReference type="NCBI Taxonomy" id="5759"/>
    <lineage>
        <taxon>Eukaryota</taxon>
        <taxon>Amoebozoa</taxon>
        <taxon>Evosea</taxon>
        <taxon>Archamoebae</taxon>
        <taxon>Mastigamoebida</taxon>
        <taxon>Entamoebidae</taxon>
        <taxon>Entamoeba</taxon>
    </lineage>
</organism>
<accession>A0A5K1TWX7</accession>
<dbReference type="EMBL" id="BDEQ01000001">
    <property type="protein sequence ID" value="GAT95042.1"/>
    <property type="molecule type" value="Genomic_DNA"/>
</dbReference>
<reference evidence="1 2" key="1">
    <citation type="submission" date="2016-05" db="EMBL/GenBank/DDBJ databases">
        <title>First whole genome sequencing of Entamoeba histolytica HM1:IMSS-clone-6.</title>
        <authorList>
            <person name="Mukherjee Avik.K."/>
            <person name="Izumyama S."/>
            <person name="Nakada-Tsukui K."/>
            <person name="Nozaki T."/>
        </authorList>
    </citation>
    <scope>NUCLEOTIDE SEQUENCE [LARGE SCALE GENOMIC DNA]</scope>
    <source>
        <strain evidence="1 2">HM1:IMSS clone 6</strain>
    </source>
</reference>
<dbReference type="VEuPathDB" id="AmoebaDB:EHI5A_035730"/>
<dbReference type="VEuPathDB" id="AmoebaDB:EHI_192270"/>
<dbReference type="Proteomes" id="UP000078387">
    <property type="component" value="Unassembled WGS sequence"/>
</dbReference>
<evidence type="ECO:0000313" key="2">
    <source>
        <dbReference type="Proteomes" id="UP000078387"/>
    </source>
</evidence>
<dbReference type="AlphaFoldDB" id="A0A5K1TWX7"/>
<dbReference type="SUPFAM" id="SSF52047">
    <property type="entry name" value="RNI-like"/>
    <property type="match status" value="1"/>
</dbReference>
<dbReference type="VEuPathDB" id="AmoebaDB:KM1_156520"/>
<name>A0A5K1TWX7_ENTHI</name>
<comment type="caution">
    <text evidence="1">The sequence shown here is derived from an EMBL/GenBank/DDBJ whole genome shotgun (WGS) entry which is preliminary data.</text>
</comment>
<proteinExistence type="predicted"/>
<gene>
    <name evidence="1" type="ORF">CL6EHI_192270</name>
</gene>
<dbReference type="VEuPathDB" id="AmoebaDB:EHI8A_087980"/>
<dbReference type="VEuPathDB" id="AmoebaDB:EHI7A_085230"/>
<dbReference type="OMA" id="FPHANCI"/>
<sequence>MEVVEHIEYLEHERPHFTLNEFAVIAEYIHDLSTITQFVFISKNCKETFDTLSTTLLPFISPFTMTPIELTVTRTLSLLKVLKYFPQANCIQCDTDTVRILPENVFTHYPFIEIKENEEPLNIKEHFALIKSIASKLVSLSIKIDEEAFDFPPEIHFSEMISLKYLSITFTQNETFDYAPKSKVHFQRFSRLQELKLLPRLQLLSVNCEQSTAILLAPIFRELQCIVNVILLYSEDNVDIVKEVMSSNVIVCCEYDSTMTEYTRLQTTILQHEGLSVKVETVGSMNLFEELMENTLASNIVIYERVPKWMTGIDLTTYTHIQNLQIEGKAQNIKINIPTSVTSLKMNTIGYSISNIDDIPLKELKLENCDLNPILFSNKNLKNIEIKSCAIHTTFVCPSSVSHFSLSDSELQVQLNDGLEIVELGTSNRTSTLQLPKSVQILSTEISVSMLSLPNLQRLDISKLPINIDLFPTTLTSLRILMGSSKKQMDMTKFRKLEKLSIIVCEKVRRIVLPHQLRFLMVYGCKDIVALDNLKNGNLEELCVTECNNLQMKIPQSIKRCFVDIPSVTSVKF</sequence>
<evidence type="ECO:0008006" key="3">
    <source>
        <dbReference type="Google" id="ProtNLM"/>
    </source>
</evidence>
<evidence type="ECO:0000313" key="1">
    <source>
        <dbReference type="EMBL" id="GAT95042.1"/>
    </source>
</evidence>